<dbReference type="Pfam" id="PF15295">
    <property type="entry name" value="CCDC50_N"/>
    <property type="match status" value="1"/>
</dbReference>
<dbReference type="GO" id="GO:0005737">
    <property type="term" value="C:cytoplasm"/>
    <property type="evidence" value="ECO:0007669"/>
    <property type="project" value="TreeGrafter"/>
</dbReference>
<dbReference type="GO" id="GO:0031625">
    <property type="term" value="F:ubiquitin protein ligase binding"/>
    <property type="evidence" value="ECO:0007669"/>
    <property type="project" value="TreeGrafter"/>
</dbReference>
<dbReference type="PANTHER" id="PTHR22115:SF1">
    <property type="entry name" value="COILED-COIL DOMAIN-CONTAINING PROTEIN 50"/>
    <property type="match status" value="1"/>
</dbReference>
<dbReference type="EMBL" id="JBBHLL010000263">
    <property type="protein sequence ID" value="KAK7807728.1"/>
    <property type="molecule type" value="Genomic_DNA"/>
</dbReference>
<name>A0AAW0I0C5_MYOGA</name>
<reference evidence="3 4" key="1">
    <citation type="journal article" date="2023" name="bioRxiv">
        <title>Conserved and derived expression patterns and positive selection on dental genes reveal complex evolutionary context of ever-growing rodent molars.</title>
        <authorList>
            <person name="Calamari Z.T."/>
            <person name="Song A."/>
            <person name="Cohen E."/>
            <person name="Akter M."/>
            <person name="Roy R.D."/>
            <person name="Hallikas O."/>
            <person name="Christensen M.M."/>
            <person name="Li P."/>
            <person name="Marangoni P."/>
            <person name="Jernvall J."/>
            <person name="Klein O.D."/>
        </authorList>
    </citation>
    <scope>NUCLEOTIDE SEQUENCE [LARGE SCALE GENOMIC DNA]</scope>
    <source>
        <strain evidence="3">V071</strain>
    </source>
</reference>
<evidence type="ECO:0000313" key="4">
    <source>
        <dbReference type="Proteomes" id="UP001488838"/>
    </source>
</evidence>
<dbReference type="Proteomes" id="UP001488838">
    <property type="component" value="Unassembled WGS sequence"/>
</dbReference>
<protein>
    <recommendedName>
        <fullName evidence="2">Coiled-coil domain-containing protein</fullName>
    </recommendedName>
</protein>
<dbReference type="AlphaFoldDB" id="A0AAW0I0C5"/>
<dbReference type="PANTHER" id="PTHR22115">
    <property type="entry name" value="C3ORF6 PROTEIN-RELATED"/>
    <property type="match status" value="1"/>
</dbReference>
<evidence type="ECO:0000259" key="2">
    <source>
        <dbReference type="Pfam" id="PF15295"/>
    </source>
</evidence>
<organism evidence="3 4">
    <name type="scientific">Myodes glareolus</name>
    <name type="common">Bank vole</name>
    <name type="synonym">Clethrionomys glareolus</name>
    <dbReference type="NCBI Taxonomy" id="447135"/>
    <lineage>
        <taxon>Eukaryota</taxon>
        <taxon>Metazoa</taxon>
        <taxon>Chordata</taxon>
        <taxon>Craniata</taxon>
        <taxon>Vertebrata</taxon>
        <taxon>Euteleostomi</taxon>
        <taxon>Mammalia</taxon>
        <taxon>Eutheria</taxon>
        <taxon>Euarchontoglires</taxon>
        <taxon>Glires</taxon>
        <taxon>Rodentia</taxon>
        <taxon>Myomorpha</taxon>
        <taxon>Muroidea</taxon>
        <taxon>Cricetidae</taxon>
        <taxon>Arvicolinae</taxon>
        <taxon>Myodes</taxon>
    </lineage>
</organism>
<evidence type="ECO:0000313" key="3">
    <source>
        <dbReference type="EMBL" id="KAK7807728.1"/>
    </source>
</evidence>
<keyword evidence="1" id="KW-0175">Coiled coil</keyword>
<gene>
    <name evidence="3" type="ORF">U0070_009309</name>
</gene>
<evidence type="ECO:0000256" key="1">
    <source>
        <dbReference type="ARBA" id="ARBA00023054"/>
    </source>
</evidence>
<accession>A0AAW0I0C5</accession>
<proteinExistence type="predicted"/>
<dbReference type="InterPro" id="IPR039303">
    <property type="entry name" value="CCDC50"/>
</dbReference>
<feature type="domain" description="Coiled-coil" evidence="2">
    <location>
        <begin position="130"/>
        <end position="189"/>
    </location>
</feature>
<sequence>MTMATCGFLGISLVPGSESLILDLVDCVDRSGYWKIKNVFLMKSLFVGELDFLQISMYVVWNWGSSGSSALGSFENTAIPCLTPSVQSKFSDLSQSLPLFRGCDEAVHEGRIKMAEKDSQKRDSGRGPHLAHSLQEQGIEHHLASNIQRNRLVQRDLQVAKQFQEEDLKAEAQLEKRCKDVDQPGCEIA</sequence>
<comment type="caution">
    <text evidence="3">The sequence shown here is derived from an EMBL/GenBank/DDBJ whole genome shotgun (WGS) entry which is preliminary data.</text>
</comment>
<dbReference type="InterPro" id="IPR029311">
    <property type="entry name" value="CCDC50_N"/>
</dbReference>
<keyword evidence="4" id="KW-1185">Reference proteome</keyword>